<dbReference type="STRING" id="885580.ENSFDAP00000013925"/>
<accession>A0A091EJP1</accession>
<dbReference type="GO" id="GO:0005737">
    <property type="term" value="C:cytoplasm"/>
    <property type="evidence" value="ECO:0007669"/>
    <property type="project" value="TreeGrafter"/>
</dbReference>
<gene>
    <name evidence="3" type="ORF">H920_02950</name>
</gene>
<dbReference type="InterPro" id="IPR001012">
    <property type="entry name" value="UBX_dom"/>
</dbReference>
<keyword evidence="4" id="KW-1185">Reference proteome</keyword>
<dbReference type="SUPFAM" id="SSF54236">
    <property type="entry name" value="Ubiquitin-like"/>
    <property type="match status" value="2"/>
</dbReference>
<feature type="compositionally biased region" description="Gly residues" evidence="1">
    <location>
        <begin position="326"/>
        <end position="336"/>
    </location>
</feature>
<evidence type="ECO:0000259" key="2">
    <source>
        <dbReference type="PROSITE" id="PS50033"/>
    </source>
</evidence>
<dbReference type="EMBL" id="KN121670">
    <property type="protein sequence ID" value="KFO35721.1"/>
    <property type="molecule type" value="Genomic_DNA"/>
</dbReference>
<dbReference type="PROSITE" id="PS50033">
    <property type="entry name" value="UBX"/>
    <property type="match status" value="1"/>
</dbReference>
<dbReference type="GO" id="GO:0042593">
    <property type="term" value="P:glucose homeostasis"/>
    <property type="evidence" value="ECO:0007669"/>
    <property type="project" value="TreeGrafter"/>
</dbReference>
<protein>
    <submittedName>
        <fullName evidence="3">Tether containing UBX domain for GLUT4</fullName>
    </submittedName>
</protein>
<dbReference type="Pfam" id="PF11470">
    <property type="entry name" value="TUG-UBL1"/>
    <property type="match status" value="1"/>
</dbReference>
<dbReference type="Gene3D" id="3.10.20.90">
    <property type="entry name" value="Phosphatidylinositol 3-kinase Catalytic Subunit, Chain A, domain 1"/>
    <property type="match status" value="2"/>
</dbReference>
<sequence length="617" mass="67173">MEQKIAPVLAAQHVWKEPQASPRVICKLFSELGSGPPTAHEHLLPTESGLPVLEDTCRRQDFNPSEYDLKCNSAFASHRRFQRTVLDLSLQWRFANLPNNAKLEMVPLSRSREGPENMVRVALQLDDGSRLQDTFSSGQTLWELLSHFAQTSALGKSFEKGDWPCSAGIKAIGSLRPSDLAGSVMTNFFLPEHLQQLGEVTPACIYMRDEVTGGAALRSTTLQSLGLVAGSATIRFVMKQCDPASSQEPGIIRSKTPGSLTCSVSANQAVSSPQLPLNSGELSRGDLNLAEDAGTLETGLGGPQKVDAQEKQNVKEPTPALFIPFSGGGQRLGGPSGSLKPLASPSAKLPTVFSSPGGPSEPKKLKPGEEPQPEPEPELPVDRVPVVCHPDLEDLLEAWPAELPDEFFEVTVDDVRRRLAQLRSERKRLEEAPLVTQAFREAQMKEKLQRYPKVALRVLFPDRYVLQGFFRPSETVGDLRDFVRGHLGNPELPFYLFITPPKTVLDDPTLTLFQANLFPAALVYFGAPEPAGVYLEPGLLARTISPSAADMLVARCMSRTARSPAPQLDPDPVPLESEPAAEEGSVVAPDTISGSGQPVKRSLDKVPKWLKLPASKR</sequence>
<evidence type="ECO:0000313" key="3">
    <source>
        <dbReference type="EMBL" id="KFO35721.1"/>
    </source>
</evidence>
<feature type="domain" description="UBX" evidence="2">
    <location>
        <begin position="449"/>
        <end position="525"/>
    </location>
</feature>
<dbReference type="PANTHER" id="PTHR46467:SF1">
    <property type="entry name" value="TETHER CONTAINING UBX DOMAIN FOR GLUT4"/>
    <property type="match status" value="1"/>
</dbReference>
<dbReference type="AlphaFoldDB" id="A0A091EJP1"/>
<feature type="region of interest" description="Disordered" evidence="1">
    <location>
        <begin position="562"/>
        <end position="600"/>
    </location>
</feature>
<dbReference type="GO" id="GO:0006886">
    <property type="term" value="P:intracellular protein transport"/>
    <property type="evidence" value="ECO:0007669"/>
    <property type="project" value="TreeGrafter"/>
</dbReference>
<dbReference type="PANTHER" id="PTHR46467">
    <property type="entry name" value="TETHER CONTAINING UBX DOMAIN FOR GLUT4"/>
    <property type="match status" value="1"/>
</dbReference>
<dbReference type="Pfam" id="PF00789">
    <property type="entry name" value="UBX"/>
    <property type="match status" value="1"/>
</dbReference>
<dbReference type="CDD" id="cd17075">
    <property type="entry name" value="UBX1_UBXN9"/>
    <property type="match status" value="1"/>
</dbReference>
<dbReference type="InterPro" id="IPR059238">
    <property type="entry name" value="UBX1_UBXN9"/>
</dbReference>
<evidence type="ECO:0000313" key="4">
    <source>
        <dbReference type="Proteomes" id="UP000028990"/>
    </source>
</evidence>
<proteinExistence type="predicted"/>
<dbReference type="InterPro" id="IPR029071">
    <property type="entry name" value="Ubiquitin-like_domsf"/>
</dbReference>
<dbReference type="GO" id="GO:0012506">
    <property type="term" value="C:vesicle membrane"/>
    <property type="evidence" value="ECO:0007669"/>
    <property type="project" value="TreeGrafter"/>
</dbReference>
<organism evidence="3 4">
    <name type="scientific">Fukomys damarensis</name>
    <name type="common">Damaraland mole rat</name>
    <name type="synonym">Cryptomys damarensis</name>
    <dbReference type="NCBI Taxonomy" id="885580"/>
    <lineage>
        <taxon>Eukaryota</taxon>
        <taxon>Metazoa</taxon>
        <taxon>Chordata</taxon>
        <taxon>Craniata</taxon>
        <taxon>Vertebrata</taxon>
        <taxon>Euteleostomi</taxon>
        <taxon>Mammalia</taxon>
        <taxon>Eutheria</taxon>
        <taxon>Euarchontoglires</taxon>
        <taxon>Glires</taxon>
        <taxon>Rodentia</taxon>
        <taxon>Hystricomorpha</taxon>
        <taxon>Bathyergidae</taxon>
        <taxon>Fukomys</taxon>
    </lineage>
</organism>
<reference evidence="3 4" key="1">
    <citation type="submission" date="2013-11" db="EMBL/GenBank/DDBJ databases">
        <title>The Damaraland mole rat (Fukomys damarensis) genome and evolution of African mole rats.</title>
        <authorList>
            <person name="Gladyshev V.N."/>
            <person name="Fang X."/>
        </authorList>
    </citation>
    <scope>NUCLEOTIDE SEQUENCE [LARGE SCALE GENOMIC DNA]</scope>
    <source>
        <tissue evidence="3">Liver</tissue>
    </source>
</reference>
<dbReference type="FunFam" id="3.10.20.90:FF:000274">
    <property type="entry name" value="Tether containing UBX domain for GLUT4"/>
    <property type="match status" value="1"/>
</dbReference>
<dbReference type="Proteomes" id="UP000028990">
    <property type="component" value="Unassembled WGS sequence"/>
</dbReference>
<dbReference type="CDD" id="cd16118">
    <property type="entry name" value="UBX2_UBXN9"/>
    <property type="match status" value="1"/>
</dbReference>
<dbReference type="InterPro" id="IPR021569">
    <property type="entry name" value="TUG-UBL1"/>
</dbReference>
<evidence type="ECO:0000256" key="1">
    <source>
        <dbReference type="SAM" id="MobiDB-lite"/>
    </source>
</evidence>
<dbReference type="eggNOG" id="KOG2699">
    <property type="taxonomic scope" value="Eukaryota"/>
</dbReference>
<feature type="region of interest" description="Disordered" evidence="1">
    <location>
        <begin position="294"/>
        <end position="382"/>
    </location>
</feature>
<name>A0A091EJP1_FUKDA</name>
<dbReference type="GO" id="GO:0005634">
    <property type="term" value="C:nucleus"/>
    <property type="evidence" value="ECO:0007669"/>
    <property type="project" value="TreeGrafter"/>
</dbReference>